<organism evidence="19 20">
    <name type="scientific">Mytilus galloprovincialis</name>
    <name type="common">Mediterranean mussel</name>
    <dbReference type="NCBI Taxonomy" id="29158"/>
    <lineage>
        <taxon>Eukaryota</taxon>
        <taxon>Metazoa</taxon>
        <taxon>Spiralia</taxon>
        <taxon>Lophotrochozoa</taxon>
        <taxon>Mollusca</taxon>
        <taxon>Bivalvia</taxon>
        <taxon>Autobranchia</taxon>
        <taxon>Pteriomorphia</taxon>
        <taxon>Mytilida</taxon>
        <taxon>Mytiloidea</taxon>
        <taxon>Mytilidae</taxon>
        <taxon>Mytilinae</taxon>
        <taxon>Mytilus</taxon>
    </lineage>
</organism>
<comment type="function">
    <text evidence="16">Thiol protease. Has dipeptidylpeptidase activity. Active against a broad range of dipeptide substrates composed of both polar and hydrophobic amino acids. Proline cannot occupy the P1 position and arginine cannot occupy the P2 position of the substrate. Can act as both an exopeptidase and endopeptidase. Activates serine proteases such as elastase, cathepsin G and granzymes A and B.</text>
</comment>
<evidence type="ECO:0000256" key="7">
    <source>
        <dbReference type="ARBA" id="ARBA00022670"/>
    </source>
</evidence>
<dbReference type="PROSITE" id="PS00639">
    <property type="entry name" value="THIOL_PROTEASE_HIS"/>
    <property type="match status" value="1"/>
</dbReference>
<evidence type="ECO:0000256" key="4">
    <source>
        <dbReference type="ARBA" id="ARBA00011610"/>
    </source>
</evidence>
<dbReference type="InterPro" id="IPR025661">
    <property type="entry name" value="Pept_asp_AS"/>
</dbReference>
<sequence>MGILHALQCFLFLLSITAFVNGDTPANCTYEDLRGEWVFKVGAGGNDRTLKCDSFAMATTLKVKLYFPDYAVDQFGNKGFWTLIYNQGFEVVIAGRKYFAFSMFKKDGKNITSMCDQTFPGWSHDTFDRDWSCFSGMKMSSVAPKTYQLPDNKRLYSDILYKTDHSFIKKINQHQKSWQAVHYPEYEKMTVEDMIKRAGGRKSRIIGRPKPAKPTREQTLKAQSLPDSFDWRNVGGMNYVSPIRNQLACGSCYAFGSLAMNEARVRIMTNGTKTPVFSTQDIVECSEYSQGCDGGFPYLIGGKYAEDFGLVAESCNPYTGKDGQCKTQTSCPRQYATKYEYIGGFYGACNEELMMINLVNNGPMVIAFEVYNDFMQYKSGIYKHTGLTNSFNPFEITNHAVLLVGYGVDSGSGEKYWIVKNSWGTEWGEGGFFRIMRGVDECAMESIAVQSFPIFCNEELMMKNLVENGPIAVSFMVYDDFMHYKGGIYQHTTLTNGFNPFEITNHVVLVVGYGYDSDIGHKYWLVKNSWGTKWGEDGFFRIMRGVDECSIESIAVQSFPIL</sequence>
<feature type="domain" description="Peptidase C1A papain C-terminal" evidence="18">
    <location>
        <begin position="225"/>
        <end position="452"/>
    </location>
</feature>
<evidence type="ECO:0000256" key="16">
    <source>
        <dbReference type="ARBA" id="ARBA00045556"/>
    </source>
</evidence>
<dbReference type="InterPro" id="IPR025660">
    <property type="entry name" value="Pept_his_AS"/>
</dbReference>
<evidence type="ECO:0000256" key="11">
    <source>
        <dbReference type="ARBA" id="ARBA00023214"/>
    </source>
</evidence>
<evidence type="ECO:0000256" key="8">
    <source>
        <dbReference type="ARBA" id="ARBA00022801"/>
    </source>
</evidence>
<dbReference type="EMBL" id="UYJE01009821">
    <property type="protein sequence ID" value="VDI77054.1"/>
    <property type="molecule type" value="Genomic_DNA"/>
</dbReference>
<dbReference type="GO" id="GO:0008239">
    <property type="term" value="F:dipeptidyl-peptidase activity"/>
    <property type="evidence" value="ECO:0007669"/>
    <property type="project" value="UniProtKB-EC"/>
</dbReference>
<evidence type="ECO:0000256" key="14">
    <source>
        <dbReference type="ARBA" id="ARBA00030778"/>
    </source>
</evidence>
<gene>
    <name evidence="19" type="ORF">MGAL_10B025597</name>
</gene>
<comment type="catalytic activity">
    <reaction evidence="1">
        <text>Release of an N-terminal dipeptide, Xaa-Yaa-|-Zaa-, except when Xaa is Arg or Lys, or Yaa or Zaa is Pro.</text>
        <dbReference type="EC" id="3.4.14.1"/>
    </reaction>
</comment>
<dbReference type="PROSITE" id="PS00640">
    <property type="entry name" value="THIOL_PROTEASE_ASN"/>
    <property type="match status" value="2"/>
</dbReference>
<proteinExistence type="inferred from homology"/>
<keyword evidence="7" id="KW-0645">Protease</keyword>
<keyword evidence="10" id="KW-1015">Disulfide bond</keyword>
<evidence type="ECO:0000256" key="17">
    <source>
        <dbReference type="SAM" id="SignalP"/>
    </source>
</evidence>
<evidence type="ECO:0000256" key="10">
    <source>
        <dbReference type="ARBA" id="ARBA00023157"/>
    </source>
</evidence>
<comment type="subunit">
    <text evidence="4">Tetramer of heterotrimers consisting of exclusion domain, heavy- and light chains.</text>
</comment>
<evidence type="ECO:0000256" key="3">
    <source>
        <dbReference type="ARBA" id="ARBA00008455"/>
    </source>
</evidence>
<comment type="cofactor">
    <cofactor evidence="2">
        <name>chloride</name>
        <dbReference type="ChEBI" id="CHEBI:17996"/>
    </cofactor>
</comment>
<reference evidence="19" key="1">
    <citation type="submission" date="2018-11" db="EMBL/GenBank/DDBJ databases">
        <authorList>
            <person name="Alioto T."/>
            <person name="Alioto T."/>
        </authorList>
    </citation>
    <scope>NUCLEOTIDE SEQUENCE</scope>
</reference>
<dbReference type="InterPro" id="IPR000169">
    <property type="entry name" value="Pept_cys_AS"/>
</dbReference>
<comment type="caution">
    <text evidence="19">The sequence shown here is derived from an EMBL/GenBank/DDBJ whole genome shotgun (WGS) entry which is preliminary data.</text>
</comment>
<evidence type="ECO:0000313" key="20">
    <source>
        <dbReference type="Proteomes" id="UP000596742"/>
    </source>
</evidence>
<dbReference type="Gene3D" id="2.40.128.80">
    <property type="entry name" value="Cathepsin C, exclusion domain"/>
    <property type="match status" value="1"/>
</dbReference>
<dbReference type="SUPFAM" id="SSF54001">
    <property type="entry name" value="Cysteine proteinases"/>
    <property type="match status" value="2"/>
</dbReference>
<dbReference type="GO" id="GO:0008234">
    <property type="term" value="F:cysteine-type peptidase activity"/>
    <property type="evidence" value="ECO:0007669"/>
    <property type="project" value="UniProtKB-KW"/>
</dbReference>
<dbReference type="PROSITE" id="PS00139">
    <property type="entry name" value="THIOL_PROTEASE_CYS"/>
    <property type="match status" value="1"/>
</dbReference>
<keyword evidence="17" id="KW-0732">Signal</keyword>
<evidence type="ECO:0000256" key="6">
    <source>
        <dbReference type="ARBA" id="ARBA00014709"/>
    </source>
</evidence>
<keyword evidence="20" id="KW-1185">Reference proteome</keyword>
<dbReference type="GO" id="GO:0006508">
    <property type="term" value="P:proteolysis"/>
    <property type="evidence" value="ECO:0007669"/>
    <property type="project" value="UniProtKB-KW"/>
</dbReference>
<evidence type="ECO:0000256" key="1">
    <source>
        <dbReference type="ARBA" id="ARBA00000738"/>
    </source>
</evidence>
<evidence type="ECO:0000313" key="19">
    <source>
        <dbReference type="EMBL" id="VDI77054.1"/>
    </source>
</evidence>
<dbReference type="EC" id="3.4.14.1" evidence="5"/>
<dbReference type="SMART" id="SM00645">
    <property type="entry name" value="Pept_C1"/>
    <property type="match status" value="1"/>
</dbReference>
<comment type="similarity">
    <text evidence="3">Belongs to the peptidase C1 family.</text>
</comment>
<keyword evidence="8 19" id="KW-0378">Hydrolase</keyword>
<accession>A0A8B6HD04</accession>
<evidence type="ECO:0000259" key="18">
    <source>
        <dbReference type="SMART" id="SM00645"/>
    </source>
</evidence>
<dbReference type="InterPro" id="IPR013128">
    <property type="entry name" value="Peptidase_C1A"/>
</dbReference>
<dbReference type="Pfam" id="PF00112">
    <property type="entry name" value="Peptidase_C1"/>
    <property type="match status" value="2"/>
</dbReference>
<dbReference type="Pfam" id="PF08773">
    <property type="entry name" value="CathepsinC_exc"/>
    <property type="match status" value="1"/>
</dbReference>
<evidence type="ECO:0000256" key="5">
    <source>
        <dbReference type="ARBA" id="ARBA00012059"/>
    </source>
</evidence>
<dbReference type="OrthoDB" id="3789175at2759"/>
<evidence type="ECO:0000256" key="9">
    <source>
        <dbReference type="ARBA" id="ARBA00022807"/>
    </source>
</evidence>
<keyword evidence="11" id="KW-0868">Chloride</keyword>
<name>A0A8B6HD04_MYTGA</name>
<evidence type="ECO:0000256" key="2">
    <source>
        <dbReference type="ARBA" id="ARBA00001923"/>
    </source>
</evidence>
<dbReference type="PANTHER" id="PTHR12411">
    <property type="entry name" value="CYSTEINE PROTEASE FAMILY C1-RELATED"/>
    <property type="match status" value="1"/>
</dbReference>
<dbReference type="AlphaFoldDB" id="A0A8B6HD04"/>
<dbReference type="PRINTS" id="PR00705">
    <property type="entry name" value="PAPAIN"/>
</dbReference>
<evidence type="ECO:0000256" key="15">
    <source>
        <dbReference type="ARBA" id="ARBA00032961"/>
    </source>
</evidence>
<evidence type="ECO:0000256" key="12">
    <source>
        <dbReference type="ARBA" id="ARBA00029762"/>
    </source>
</evidence>
<dbReference type="InterPro" id="IPR014882">
    <property type="entry name" value="CathepsinC_exc"/>
</dbReference>
<evidence type="ECO:0000256" key="13">
    <source>
        <dbReference type="ARBA" id="ARBA00029779"/>
    </source>
</evidence>
<dbReference type="SUPFAM" id="SSF75001">
    <property type="entry name" value="Dipeptidyl peptidase I (cathepsin C), exclusion domain"/>
    <property type="match status" value="1"/>
</dbReference>
<dbReference type="InterPro" id="IPR036496">
    <property type="entry name" value="CathepsinC_exc_dom_sf"/>
</dbReference>
<dbReference type="Gene3D" id="3.90.70.10">
    <property type="entry name" value="Cysteine proteinases"/>
    <property type="match status" value="2"/>
</dbReference>
<dbReference type="InterPro" id="IPR000668">
    <property type="entry name" value="Peptidase_C1A_C"/>
</dbReference>
<dbReference type="Proteomes" id="UP000596742">
    <property type="component" value="Unassembled WGS sequence"/>
</dbReference>
<dbReference type="FunFam" id="2.40.128.80:FF:000003">
    <property type="entry name" value="Cathepsin C"/>
    <property type="match status" value="1"/>
</dbReference>
<dbReference type="InterPro" id="IPR038765">
    <property type="entry name" value="Papain-like_cys_pep_sf"/>
</dbReference>
<protein>
    <recommendedName>
        <fullName evidence="6">Dipeptidyl peptidase 1</fullName>
        <ecNumber evidence="5">3.4.14.1</ecNumber>
    </recommendedName>
    <alternativeName>
        <fullName evidence="13">Cathepsin C</fullName>
    </alternativeName>
    <alternativeName>
        <fullName evidence="12">Cathepsin J</fullName>
    </alternativeName>
    <alternativeName>
        <fullName evidence="15">Dipeptidyl peptidase I</fullName>
    </alternativeName>
    <alternativeName>
        <fullName evidence="14">Dipeptidyl transferase</fullName>
    </alternativeName>
</protein>
<feature type="chain" id="PRO_5032963294" description="Dipeptidyl peptidase 1" evidence="17">
    <location>
        <begin position="23"/>
        <end position="562"/>
    </location>
</feature>
<keyword evidence="9" id="KW-0788">Thiol protease</keyword>
<feature type="signal peptide" evidence="17">
    <location>
        <begin position="1"/>
        <end position="22"/>
    </location>
</feature>